<feature type="domain" description="Fibronectin type-III" evidence="1">
    <location>
        <begin position="1023"/>
        <end position="1104"/>
    </location>
</feature>
<sequence>MYIGGLVGQASDTAFDHINIQLELDTNLTGTNYVGGIVGHLTNGSVTQSNSDINIIGNKSGGIVGVLEGEGTIQQCYVKGDLKGVDNVGGIVGIASGNQIQIEEVAFSGEVEGIGNHMGGIVGNLHSNMLTNSYAIGKVSGIHYIGGLVGAAHSDNGVIKNTYAAVAIEGHNNKGGLIGQSDYNIQDSYYDGVRSNMEPRYNNHPSRLSIELTFIETFNNWDFIHTWAIEEGSYPYLQALGQKDPFQSVPKVVEGGKGTQSNPFLISNREQLSYIQYALDKNYYLINDIYMGDENWDPIGNSNMPFSGVLDGQTFSIYDLTVKDSQQNEVGLFGAIEKGTVRNLKLINVDILGWRKVGGLVGSNSESHLLNILVEGKVVGIEDVGLLSGVSQEQSFISRVATKGSVEGEYQTGGLVGQNNNSIIERSFTEAQVKGIRHTTGGLVGHNKENGEIINSYASGIVGHSDYVGGLIAWSSSGSVNNSYWDMDKTNMSNSQGGAHLTTENMQKENSFEQWNFEAIWMLEESSEFPTLQPLAVNLKNIESNNTYRSVHLSWKNLEDATSYEILFDGQKITVTEPYFEYTGLEPASTHTFQIRVIAGDLMGDWSEVMDILLPPDSPKNVEVAMITEQSITLNWEDVYGADSYAIEIMGQPVFVGSITNYTVEDLKPNTPYIYRIRSINEGGYGPWSENIAATTLSGVTEGLYLEAQTNVIDVHWEPVAGANRYDLEVDGAVIKGIEDTHYRHGGLLPNTQHQYRVRAVKTTGTSNWSEYVEAYTLIESPSLVIKEESPTDYLIEWEAVTGAEYYELEINSASVTTSQTSYHHSDIEPNSSHYYRIRAINDNTQSVWSQVESIIGRLLPPTQLQGTMNNTNLIIQWSSVMGADYYELDINGEIITVGLSSHYTVESVENNTLYQFRIRAINDVGPSPWSAYETVETPLAAPNHFKASATSQQVTLSWEKITDAQSYELLVDGASMILESTDNYVHTGLAPNTLHTYRIRAIKNGQSGPWSDVLRVTTVLNTIEKIKVDRVTSTNVKISWDKIDGALGYKLEVNGTEIDLSGQNYYNHRNLSPNTTQRYRVKSYDANGESDWSDLLRVRTSPNIPINLKATATEHTITLTWNAISDANYYEVEADGSIYKVSDTTFEHTGLMANTQHAYRVRAVGSNSSSEWSQLLIQNTKPTLMVQVGRDDFFNFVFVIPENGNKSRYITVHYNPDDFEVTDLCAITPQLETQTGVIEGTNIEVIEFREGYIVYKINHATQTVTNTIQFVSKTNEYSEVIYQIQ</sequence>
<dbReference type="SMART" id="SM00060">
    <property type="entry name" value="FN3"/>
    <property type="match status" value="8"/>
</dbReference>
<dbReference type="RefSeq" id="WP_132282109.1">
    <property type="nucleotide sequence ID" value="NZ_SMGQ01000012.1"/>
</dbReference>
<organism evidence="2 3">
    <name type="scientific">Natranaerovirga hydrolytica</name>
    <dbReference type="NCBI Taxonomy" id="680378"/>
    <lineage>
        <taxon>Bacteria</taxon>
        <taxon>Bacillati</taxon>
        <taxon>Bacillota</taxon>
        <taxon>Clostridia</taxon>
        <taxon>Lachnospirales</taxon>
        <taxon>Natranaerovirgaceae</taxon>
        <taxon>Natranaerovirga</taxon>
    </lineage>
</organism>
<dbReference type="Gene3D" id="2.160.20.110">
    <property type="match status" value="2"/>
</dbReference>
<dbReference type="PANTHER" id="PTHR24099:SF11">
    <property type="entry name" value="FIBRONECTIN TYPE III DOMAIN-CONTAINING 3BA-RELATED"/>
    <property type="match status" value="1"/>
</dbReference>
<evidence type="ECO:0000313" key="2">
    <source>
        <dbReference type="EMBL" id="TCK93193.1"/>
    </source>
</evidence>
<gene>
    <name evidence="2" type="ORF">EDC19_1382</name>
</gene>
<dbReference type="Pfam" id="PF00041">
    <property type="entry name" value="fn3"/>
    <property type="match status" value="1"/>
</dbReference>
<feature type="domain" description="Fibronectin type-III" evidence="1">
    <location>
        <begin position="1105"/>
        <end position="1184"/>
    </location>
</feature>
<feature type="domain" description="Fibronectin type-III" evidence="1">
    <location>
        <begin position="533"/>
        <end position="617"/>
    </location>
</feature>
<dbReference type="EMBL" id="SMGQ01000012">
    <property type="protein sequence ID" value="TCK93193.1"/>
    <property type="molecule type" value="Genomic_DNA"/>
</dbReference>
<accession>A0A4R1MTA9</accession>
<dbReference type="SUPFAM" id="SSF49265">
    <property type="entry name" value="Fibronectin type III"/>
    <property type="match status" value="4"/>
</dbReference>
<dbReference type="Gene3D" id="2.60.40.10">
    <property type="entry name" value="Immunoglobulins"/>
    <property type="match status" value="7"/>
</dbReference>
<proteinExistence type="predicted"/>
<dbReference type="PROSITE" id="PS50853">
    <property type="entry name" value="FN3"/>
    <property type="match status" value="6"/>
</dbReference>
<comment type="caution">
    <text evidence="2">The sequence shown here is derived from an EMBL/GenBank/DDBJ whole genome shotgun (WGS) entry which is preliminary data.</text>
</comment>
<dbReference type="InterPro" id="IPR036116">
    <property type="entry name" value="FN3_sf"/>
</dbReference>
<dbReference type="PANTHER" id="PTHR24099">
    <property type="entry name" value="E3 UBIQUITIN-PROTEIN LIGASE TRIM36-RELATED"/>
    <property type="match status" value="1"/>
</dbReference>
<feature type="domain" description="Fibronectin type-III" evidence="1">
    <location>
        <begin position="942"/>
        <end position="1022"/>
    </location>
</feature>
<feature type="domain" description="Fibronectin type-III" evidence="1">
    <location>
        <begin position="841"/>
        <end position="941"/>
    </location>
</feature>
<reference evidence="2 3" key="1">
    <citation type="submission" date="2019-03" db="EMBL/GenBank/DDBJ databases">
        <title>Genomic Encyclopedia of Type Strains, Phase IV (KMG-IV): sequencing the most valuable type-strain genomes for metagenomic binning, comparative biology and taxonomic classification.</title>
        <authorList>
            <person name="Goeker M."/>
        </authorList>
    </citation>
    <scope>NUCLEOTIDE SEQUENCE [LARGE SCALE GENOMIC DNA]</scope>
    <source>
        <strain evidence="2 3">DSM 24176</strain>
    </source>
</reference>
<dbReference type="InterPro" id="IPR003961">
    <property type="entry name" value="FN3_dom"/>
</dbReference>
<dbReference type="InterPro" id="IPR013783">
    <property type="entry name" value="Ig-like_fold"/>
</dbReference>
<keyword evidence="3" id="KW-1185">Reference proteome</keyword>
<dbReference type="InterPro" id="IPR050617">
    <property type="entry name" value="E3_ligase_FN3/SPRY"/>
</dbReference>
<dbReference type="Proteomes" id="UP000294545">
    <property type="component" value="Unassembled WGS sequence"/>
</dbReference>
<feature type="domain" description="Fibronectin type-III" evidence="1">
    <location>
        <begin position="618"/>
        <end position="699"/>
    </location>
</feature>
<dbReference type="OrthoDB" id="1936882at2"/>
<evidence type="ECO:0000259" key="1">
    <source>
        <dbReference type="PROSITE" id="PS50853"/>
    </source>
</evidence>
<evidence type="ECO:0000313" key="3">
    <source>
        <dbReference type="Proteomes" id="UP000294545"/>
    </source>
</evidence>
<dbReference type="CDD" id="cd00063">
    <property type="entry name" value="FN3"/>
    <property type="match status" value="7"/>
</dbReference>
<protein>
    <submittedName>
        <fullName evidence="2">Fibronectin type III domain protein</fullName>
    </submittedName>
</protein>
<name>A0A4R1MTA9_9FIRM</name>